<gene>
    <name evidence="1" type="ORF">Cni_G21172</name>
</gene>
<keyword evidence="2" id="KW-1185">Reference proteome</keyword>
<protein>
    <submittedName>
        <fullName evidence="1">Uncharacterized protein</fullName>
    </submittedName>
</protein>
<dbReference type="AlphaFoldDB" id="A0AAQ3QLG1"/>
<reference evidence="1 2" key="1">
    <citation type="submission" date="2023-10" db="EMBL/GenBank/DDBJ databases">
        <title>Chromosome-scale genome assembly provides insights into flower coloration mechanisms of Canna indica.</title>
        <authorList>
            <person name="Li C."/>
        </authorList>
    </citation>
    <scope>NUCLEOTIDE SEQUENCE [LARGE SCALE GENOMIC DNA]</scope>
    <source>
        <tissue evidence="1">Flower</tissue>
    </source>
</reference>
<proteinExistence type="predicted"/>
<evidence type="ECO:0000313" key="1">
    <source>
        <dbReference type="EMBL" id="WOL12405.1"/>
    </source>
</evidence>
<dbReference type="Proteomes" id="UP001327560">
    <property type="component" value="Chromosome 6"/>
</dbReference>
<evidence type="ECO:0000313" key="2">
    <source>
        <dbReference type="Proteomes" id="UP001327560"/>
    </source>
</evidence>
<organism evidence="1 2">
    <name type="scientific">Canna indica</name>
    <name type="common">Indian-shot</name>
    <dbReference type="NCBI Taxonomy" id="4628"/>
    <lineage>
        <taxon>Eukaryota</taxon>
        <taxon>Viridiplantae</taxon>
        <taxon>Streptophyta</taxon>
        <taxon>Embryophyta</taxon>
        <taxon>Tracheophyta</taxon>
        <taxon>Spermatophyta</taxon>
        <taxon>Magnoliopsida</taxon>
        <taxon>Liliopsida</taxon>
        <taxon>Zingiberales</taxon>
        <taxon>Cannaceae</taxon>
        <taxon>Canna</taxon>
    </lineage>
</organism>
<sequence>MGADPDGLFGQIQRGIERSIGQVLASQRAALYFTAGDNRGSSLTPAAVTFRSAGTSVRKSSSLFDLLRAL</sequence>
<name>A0AAQ3QLG1_9LILI</name>
<accession>A0AAQ3QLG1</accession>
<dbReference type="EMBL" id="CP136895">
    <property type="protein sequence ID" value="WOL12405.1"/>
    <property type="molecule type" value="Genomic_DNA"/>
</dbReference>